<evidence type="ECO:0000256" key="1">
    <source>
        <dbReference type="ARBA" id="ARBA00001554"/>
    </source>
</evidence>
<dbReference type="STRING" id="1168035.SAMN05444280_11879"/>
<organism evidence="5 6">
    <name type="scientific">Tangfeifania diversioriginum</name>
    <dbReference type="NCBI Taxonomy" id="1168035"/>
    <lineage>
        <taxon>Bacteria</taxon>
        <taxon>Pseudomonadati</taxon>
        <taxon>Bacteroidota</taxon>
        <taxon>Bacteroidia</taxon>
        <taxon>Marinilabiliales</taxon>
        <taxon>Prolixibacteraceae</taxon>
        <taxon>Tangfeifania</taxon>
    </lineage>
</organism>
<dbReference type="InterPro" id="IPR001533">
    <property type="entry name" value="Pterin_deHydtase"/>
</dbReference>
<dbReference type="OrthoDB" id="9794987at2"/>
<dbReference type="SUPFAM" id="SSF55248">
    <property type="entry name" value="PCD-like"/>
    <property type="match status" value="1"/>
</dbReference>
<name>A0A1M6J1R4_9BACT</name>
<dbReference type="Pfam" id="PF01329">
    <property type="entry name" value="Pterin_4a"/>
    <property type="match status" value="1"/>
</dbReference>
<protein>
    <recommendedName>
        <fullName evidence="3">4a-hydroxytetrahydrobiopterin dehydratase</fullName>
        <ecNumber evidence="3">4.2.1.96</ecNumber>
    </recommendedName>
</protein>
<keyword evidence="6" id="KW-1185">Reference proteome</keyword>
<dbReference type="NCBIfam" id="NF002017">
    <property type="entry name" value="PRK00823.1-2"/>
    <property type="match status" value="1"/>
</dbReference>
<proteinExistence type="inferred from homology"/>
<accession>A0A1M6J1R4</accession>
<comment type="catalytic activity">
    <reaction evidence="1">
        <text>(4aS,6R)-4a-hydroxy-L-erythro-5,6,7,8-tetrahydrobiopterin = (6R)-L-erythro-6,7-dihydrobiopterin + H2O</text>
        <dbReference type="Rhea" id="RHEA:11920"/>
        <dbReference type="ChEBI" id="CHEBI:15377"/>
        <dbReference type="ChEBI" id="CHEBI:15642"/>
        <dbReference type="ChEBI" id="CHEBI:43120"/>
        <dbReference type="EC" id="4.2.1.96"/>
    </reaction>
</comment>
<gene>
    <name evidence="5" type="ORF">SAMN05444280_11879</name>
</gene>
<dbReference type="InterPro" id="IPR036428">
    <property type="entry name" value="PCD_sf"/>
</dbReference>
<dbReference type="RefSeq" id="WP_073169918.1">
    <property type="nucleotide sequence ID" value="NZ_FQZE01000018.1"/>
</dbReference>
<dbReference type="GO" id="GO:0006729">
    <property type="term" value="P:tetrahydrobiopterin biosynthetic process"/>
    <property type="evidence" value="ECO:0007669"/>
    <property type="project" value="InterPro"/>
</dbReference>
<dbReference type="EC" id="4.2.1.96" evidence="3"/>
<sequence length="78" mass="9165">MNNWKTENKYLEKEFELKNFEEAVGFVNKILPLAEEADHHPDILLHSYKKVKVMLFTHSEGKITDKDYSLAKKIDELA</sequence>
<evidence type="ECO:0000256" key="4">
    <source>
        <dbReference type="ARBA" id="ARBA00023239"/>
    </source>
</evidence>
<evidence type="ECO:0000256" key="2">
    <source>
        <dbReference type="ARBA" id="ARBA00006472"/>
    </source>
</evidence>
<dbReference type="PANTHER" id="PTHR12599:SF0">
    <property type="entry name" value="PTERIN-4-ALPHA-CARBINOLAMINE DEHYDRATASE"/>
    <property type="match status" value="1"/>
</dbReference>
<dbReference type="GO" id="GO:0008124">
    <property type="term" value="F:4-alpha-hydroxytetrahydrobiopterin dehydratase activity"/>
    <property type="evidence" value="ECO:0007669"/>
    <property type="project" value="UniProtKB-EC"/>
</dbReference>
<evidence type="ECO:0000313" key="6">
    <source>
        <dbReference type="Proteomes" id="UP000184050"/>
    </source>
</evidence>
<dbReference type="Proteomes" id="UP000184050">
    <property type="component" value="Unassembled WGS sequence"/>
</dbReference>
<dbReference type="PANTHER" id="PTHR12599">
    <property type="entry name" value="PTERIN-4-ALPHA-CARBINOLAMINE DEHYDRATASE"/>
    <property type="match status" value="1"/>
</dbReference>
<comment type="similarity">
    <text evidence="2">Belongs to the pterin-4-alpha-carbinolamine dehydratase family.</text>
</comment>
<keyword evidence="4" id="KW-0456">Lyase</keyword>
<dbReference type="EMBL" id="FQZE01000018">
    <property type="protein sequence ID" value="SHJ40660.1"/>
    <property type="molecule type" value="Genomic_DNA"/>
</dbReference>
<dbReference type="AlphaFoldDB" id="A0A1M6J1R4"/>
<reference evidence="5 6" key="1">
    <citation type="submission" date="2016-11" db="EMBL/GenBank/DDBJ databases">
        <authorList>
            <person name="Jaros S."/>
            <person name="Januszkiewicz K."/>
            <person name="Wedrychowicz H."/>
        </authorList>
    </citation>
    <scope>NUCLEOTIDE SEQUENCE [LARGE SCALE GENOMIC DNA]</scope>
    <source>
        <strain evidence="5 6">DSM 27063</strain>
    </source>
</reference>
<dbReference type="Gene3D" id="3.30.1360.20">
    <property type="entry name" value="Transcriptional coactivator/pterin dehydratase"/>
    <property type="match status" value="1"/>
</dbReference>
<evidence type="ECO:0000256" key="3">
    <source>
        <dbReference type="ARBA" id="ARBA00013252"/>
    </source>
</evidence>
<evidence type="ECO:0000313" key="5">
    <source>
        <dbReference type="EMBL" id="SHJ40660.1"/>
    </source>
</evidence>
<dbReference type="CDD" id="cd00488">
    <property type="entry name" value="PCD_DCoH"/>
    <property type="match status" value="1"/>
</dbReference>